<feature type="chain" id="PRO_5039479692" evidence="1">
    <location>
        <begin position="25"/>
        <end position="319"/>
    </location>
</feature>
<dbReference type="EMBL" id="JACHMB010000001">
    <property type="protein sequence ID" value="MBB5781491.1"/>
    <property type="molecule type" value="Genomic_DNA"/>
</dbReference>
<feature type="signal peptide" evidence="1">
    <location>
        <begin position="1"/>
        <end position="24"/>
    </location>
</feature>
<keyword evidence="1" id="KW-0732">Signal</keyword>
<sequence length="319" mass="34099">MRISARAMIVALATALAISGANMAGTPAFANDDPTLAALTKVVPEIVEEARTVPPTEIPDGDVQRPFAAATDADHTLAASVSENEIGIGMPEASGAGSQPLPGLVTYAAKQPSVTFAHQRTGQIARALTVIHGASAPTEYRFPISAPEGSMLEVEEDDGTVLIYNNDFYLAEIDLPWAKDANGNPVPTSYRVEGMTLVQTVDHAGAAYPVVADPALKLQCEWWKAMCRVIFSKKLTNQIYGSWLYAGAAGAVKVADAACDKAKNSKIKLACKVMFAAGIAQYIYKIREAANKKQCFALRMQWPGPIVWGEVRKKSCQSK</sequence>
<evidence type="ECO:0000256" key="1">
    <source>
        <dbReference type="SAM" id="SignalP"/>
    </source>
</evidence>
<dbReference type="Proteomes" id="UP000579153">
    <property type="component" value="Unassembled WGS sequence"/>
</dbReference>
<accession>A0A7W9GD80</accession>
<evidence type="ECO:0000313" key="2">
    <source>
        <dbReference type="EMBL" id="MBB5781491.1"/>
    </source>
</evidence>
<gene>
    <name evidence="2" type="ORF">HD596_008247</name>
</gene>
<protein>
    <submittedName>
        <fullName evidence="2">Uncharacterized protein</fullName>
    </submittedName>
</protein>
<reference evidence="2 3" key="1">
    <citation type="submission" date="2020-08" db="EMBL/GenBank/DDBJ databases">
        <title>Sequencing the genomes of 1000 actinobacteria strains.</title>
        <authorList>
            <person name="Klenk H.-P."/>
        </authorList>
    </citation>
    <scope>NUCLEOTIDE SEQUENCE [LARGE SCALE GENOMIC DNA]</scope>
    <source>
        <strain evidence="2 3">DSM 45507</strain>
    </source>
</reference>
<proteinExistence type="predicted"/>
<dbReference type="RefSeq" id="WP_185074780.1">
    <property type="nucleotide sequence ID" value="NZ_JACHMB010000001.1"/>
</dbReference>
<organism evidence="2 3">
    <name type="scientific">Nonomuraea jabiensis</name>
    <dbReference type="NCBI Taxonomy" id="882448"/>
    <lineage>
        <taxon>Bacteria</taxon>
        <taxon>Bacillati</taxon>
        <taxon>Actinomycetota</taxon>
        <taxon>Actinomycetes</taxon>
        <taxon>Streptosporangiales</taxon>
        <taxon>Streptosporangiaceae</taxon>
        <taxon>Nonomuraea</taxon>
    </lineage>
</organism>
<keyword evidence="3" id="KW-1185">Reference proteome</keyword>
<name>A0A7W9GD80_9ACTN</name>
<dbReference type="AlphaFoldDB" id="A0A7W9GD80"/>
<comment type="caution">
    <text evidence="2">The sequence shown here is derived from an EMBL/GenBank/DDBJ whole genome shotgun (WGS) entry which is preliminary data.</text>
</comment>
<evidence type="ECO:0000313" key="3">
    <source>
        <dbReference type="Proteomes" id="UP000579153"/>
    </source>
</evidence>